<comment type="similarity">
    <text evidence="3">Belongs to the cytochrome c oxidase subunit 2 family.</text>
</comment>
<evidence type="ECO:0000256" key="11">
    <source>
        <dbReference type="ARBA" id="ARBA00023002"/>
    </source>
</evidence>
<dbReference type="GO" id="GO:0009486">
    <property type="term" value="F:cytochrome bo3 ubiquinol oxidase activity"/>
    <property type="evidence" value="ECO:0007669"/>
    <property type="project" value="InterPro"/>
</dbReference>
<dbReference type="Gene3D" id="2.60.40.420">
    <property type="entry name" value="Cupredoxins - blue copper proteins"/>
    <property type="match status" value="1"/>
</dbReference>
<dbReference type="GO" id="GO:0004129">
    <property type="term" value="F:cytochrome-c oxidase activity"/>
    <property type="evidence" value="ECO:0007669"/>
    <property type="project" value="InterPro"/>
</dbReference>
<dbReference type="Gene3D" id="1.10.287.90">
    <property type="match status" value="1"/>
</dbReference>
<dbReference type="SUPFAM" id="SSF49503">
    <property type="entry name" value="Cupredoxins"/>
    <property type="match status" value="1"/>
</dbReference>
<accession>A0A2K8N7H3</accession>
<dbReference type="SUPFAM" id="SSF81464">
    <property type="entry name" value="Cytochrome c oxidase subunit II-like, transmembrane region"/>
    <property type="match status" value="1"/>
</dbReference>
<comment type="subcellular location">
    <subcellularLocation>
        <location evidence="2">Cell membrane</location>
        <topology evidence="2">Multi-pass membrane protein</topology>
    </subcellularLocation>
</comment>
<evidence type="ECO:0000313" key="18">
    <source>
        <dbReference type="Proteomes" id="UP000231932"/>
    </source>
</evidence>
<dbReference type="GO" id="GO:0042773">
    <property type="term" value="P:ATP synthesis coupled electron transport"/>
    <property type="evidence" value="ECO:0007669"/>
    <property type="project" value="TreeGrafter"/>
</dbReference>
<dbReference type="InterPro" id="IPR008972">
    <property type="entry name" value="Cupredoxin"/>
</dbReference>
<evidence type="ECO:0000256" key="2">
    <source>
        <dbReference type="ARBA" id="ARBA00004651"/>
    </source>
</evidence>
<dbReference type="PROSITE" id="PS50999">
    <property type="entry name" value="COX2_TM"/>
    <property type="match status" value="1"/>
</dbReference>
<dbReference type="PROSITE" id="PS50857">
    <property type="entry name" value="COX2_CUA"/>
    <property type="match status" value="1"/>
</dbReference>
<comment type="catalytic activity">
    <reaction evidence="1">
        <text>2 a quinol + O2 = 2 a quinone + 2 H2O</text>
        <dbReference type="Rhea" id="RHEA:55376"/>
        <dbReference type="ChEBI" id="CHEBI:15377"/>
        <dbReference type="ChEBI" id="CHEBI:15379"/>
        <dbReference type="ChEBI" id="CHEBI:24646"/>
        <dbReference type="ChEBI" id="CHEBI:132124"/>
    </reaction>
</comment>
<dbReference type="GO" id="GO:0005886">
    <property type="term" value="C:plasma membrane"/>
    <property type="evidence" value="ECO:0007669"/>
    <property type="project" value="UniProtKB-SubCell"/>
</dbReference>
<dbReference type="Pfam" id="PF00116">
    <property type="entry name" value="COX2"/>
    <property type="match status" value="1"/>
</dbReference>
<dbReference type="EMBL" id="CP024955">
    <property type="protein sequence ID" value="ATY85291.1"/>
    <property type="molecule type" value="Genomic_DNA"/>
</dbReference>
<evidence type="ECO:0000256" key="8">
    <source>
        <dbReference type="ARBA" id="ARBA00022729"/>
    </source>
</evidence>
<dbReference type="InterPro" id="IPR002429">
    <property type="entry name" value="CcO_II-like_C"/>
</dbReference>
<dbReference type="GO" id="GO:0005507">
    <property type="term" value="F:copper ion binding"/>
    <property type="evidence" value="ECO:0007669"/>
    <property type="project" value="InterPro"/>
</dbReference>
<keyword evidence="7 14" id="KW-0812">Transmembrane</keyword>
<evidence type="ECO:0000256" key="12">
    <source>
        <dbReference type="ARBA" id="ARBA00023136"/>
    </source>
</evidence>
<gene>
    <name evidence="17" type="primary">qoxA</name>
    <name evidence="17" type="ORF">CVV65_10450</name>
</gene>
<dbReference type="AlphaFoldDB" id="A0A2K8N7H3"/>
<evidence type="ECO:0000256" key="10">
    <source>
        <dbReference type="ARBA" id="ARBA00022989"/>
    </source>
</evidence>
<dbReference type="NCBIfam" id="TIGR01432">
    <property type="entry name" value="QOXA"/>
    <property type="match status" value="1"/>
</dbReference>
<evidence type="ECO:0000259" key="16">
    <source>
        <dbReference type="PROSITE" id="PS50999"/>
    </source>
</evidence>
<evidence type="ECO:0000256" key="3">
    <source>
        <dbReference type="ARBA" id="ARBA00007866"/>
    </source>
</evidence>
<feature type="transmembrane region" description="Helical" evidence="14">
    <location>
        <begin position="73"/>
        <end position="94"/>
    </location>
</feature>
<evidence type="ECO:0000313" key="17">
    <source>
        <dbReference type="EMBL" id="ATY85291.1"/>
    </source>
</evidence>
<keyword evidence="11" id="KW-0560">Oxidoreductase</keyword>
<proteinExistence type="inferred from homology"/>
<evidence type="ECO:0000256" key="14">
    <source>
        <dbReference type="SAM" id="Phobius"/>
    </source>
</evidence>
<dbReference type="InterPro" id="IPR034227">
    <property type="entry name" value="CuRO_UO_II"/>
</dbReference>
<feature type="domain" description="Cytochrome oxidase subunit II transmembrane region profile" evidence="16">
    <location>
        <begin position="86"/>
        <end position="184"/>
    </location>
</feature>
<dbReference type="KEGG" id="kyr:CVV65_10450"/>
<evidence type="ECO:0000259" key="15">
    <source>
        <dbReference type="PROSITE" id="PS50857"/>
    </source>
</evidence>
<evidence type="ECO:0000256" key="9">
    <source>
        <dbReference type="ARBA" id="ARBA00022982"/>
    </source>
</evidence>
<dbReference type="CDD" id="cd04212">
    <property type="entry name" value="CuRO_UO_II"/>
    <property type="match status" value="1"/>
</dbReference>
<dbReference type="PANTHER" id="PTHR22888">
    <property type="entry name" value="CYTOCHROME C OXIDASE, SUBUNIT II"/>
    <property type="match status" value="1"/>
</dbReference>
<dbReference type="GO" id="GO:0016682">
    <property type="term" value="F:oxidoreductase activity, acting on diphenols and related substances as donors, oxygen as acceptor"/>
    <property type="evidence" value="ECO:0007669"/>
    <property type="project" value="InterPro"/>
</dbReference>
<dbReference type="Proteomes" id="UP000231932">
    <property type="component" value="Chromosome"/>
</dbReference>
<keyword evidence="8" id="KW-0732">Signal</keyword>
<keyword evidence="12 14" id="KW-0472">Membrane</keyword>
<evidence type="ECO:0000256" key="13">
    <source>
        <dbReference type="ARBA" id="ARBA00033219"/>
    </source>
</evidence>
<keyword evidence="10 14" id="KW-1133">Transmembrane helix</keyword>
<evidence type="ECO:0000256" key="5">
    <source>
        <dbReference type="ARBA" id="ARBA00022475"/>
    </source>
</evidence>
<dbReference type="InterPro" id="IPR011759">
    <property type="entry name" value="Cyt_c_oxidase_su2_TM_dom"/>
</dbReference>
<keyword evidence="5" id="KW-1003">Cell membrane</keyword>
<name>A0A2K8N7H3_9BACL</name>
<feature type="transmembrane region" description="Helical" evidence="14">
    <location>
        <begin position="106"/>
        <end position="132"/>
    </location>
</feature>
<dbReference type="OrthoDB" id="9783445at2"/>
<reference evidence="18" key="1">
    <citation type="submission" date="2017-11" db="EMBL/GenBank/DDBJ databases">
        <title>Complete Genome Sequence of Kyrpidia sp. Strain EA-1, a thermophilic, hydrogen-oxidizing Bacterium, isolated from the Azores.</title>
        <authorList>
            <person name="Reiner J.E."/>
            <person name="Lapp C.J."/>
            <person name="Bunk B."/>
            <person name="Gescher J."/>
        </authorList>
    </citation>
    <scope>NUCLEOTIDE SEQUENCE [LARGE SCALE GENOMIC DNA]</scope>
    <source>
        <strain evidence="18">EA-1</strain>
    </source>
</reference>
<feature type="domain" description="Cytochrome oxidase subunit II copper A binding" evidence="15">
    <location>
        <begin position="188"/>
        <end position="300"/>
    </location>
</feature>
<organism evidence="17 18">
    <name type="scientific">Kyrpidia spormannii</name>
    <dbReference type="NCBI Taxonomy" id="2055160"/>
    <lineage>
        <taxon>Bacteria</taxon>
        <taxon>Bacillati</taxon>
        <taxon>Bacillota</taxon>
        <taxon>Bacilli</taxon>
        <taxon>Bacillales</taxon>
        <taxon>Alicyclobacillaceae</taxon>
        <taxon>Kyrpidia</taxon>
    </lineage>
</organism>
<sequence>MNIYRQVWGEKVNTPRRNVEQANNTHGKVISFLTNGDAAELSARGAEGGGGRGSRLRRGDAALKPVSAGHKSLLLVVGAAAALFLSGCSPNYLVLNPAGPVGREEMHLIVLSTVLVLAVVIPVFVLLAFIVWRYRDRPGNPAAYRPEWSESRILEIVWWGIPIIIVGVLGFYTAKTTFALTEPPESSTQPLTIQVTSLNWKWLFQYPGQGVATVNYCEIPVGVPVQFELTADSPMNSFWVPQLGGQEYAMPGMAMRLWLQADKPGTYYGHGANFTGEGFAHMGFNVVAVSQKDFDQWVSKAKSTGQALTEAGYQQLKKPGVMGTATYSSYPPGLFHDTVWTNGGRYDPKMAGMGGTDGRAGMMPKGAASMPGTGAPK</sequence>
<dbReference type="PANTHER" id="PTHR22888:SF18">
    <property type="entry name" value="CYTOCHROME BO(3) UBIQUINOL OXIDASE SUBUNIT 2"/>
    <property type="match status" value="1"/>
</dbReference>
<evidence type="ECO:0000256" key="7">
    <source>
        <dbReference type="ARBA" id="ARBA00022692"/>
    </source>
</evidence>
<keyword evidence="4" id="KW-0813">Transport</keyword>
<evidence type="ECO:0000256" key="6">
    <source>
        <dbReference type="ARBA" id="ARBA00022660"/>
    </source>
</evidence>
<evidence type="ECO:0000256" key="4">
    <source>
        <dbReference type="ARBA" id="ARBA00022448"/>
    </source>
</evidence>
<evidence type="ECO:0000256" key="1">
    <source>
        <dbReference type="ARBA" id="ARBA00000725"/>
    </source>
</evidence>
<feature type="transmembrane region" description="Helical" evidence="14">
    <location>
        <begin position="153"/>
        <end position="174"/>
    </location>
</feature>
<keyword evidence="18" id="KW-1185">Reference proteome</keyword>
<keyword evidence="9" id="KW-0249">Electron transport</keyword>
<dbReference type="InterPro" id="IPR045187">
    <property type="entry name" value="CcO_II"/>
</dbReference>
<keyword evidence="6" id="KW-0679">Respiratory chain</keyword>
<dbReference type="InterPro" id="IPR006332">
    <property type="entry name" value="QoxA"/>
</dbReference>
<protein>
    <recommendedName>
        <fullName evidence="13">Quinol oxidase polypeptide II</fullName>
    </recommendedName>
</protein>
<dbReference type="InterPro" id="IPR036257">
    <property type="entry name" value="Cyt_c_oxidase_su2_TM_sf"/>
</dbReference>